<feature type="domain" description="FerIin" evidence="6">
    <location>
        <begin position="39"/>
        <end position="106"/>
    </location>
</feature>
<keyword evidence="4" id="KW-1133">Transmembrane helix</keyword>
<keyword evidence="8" id="KW-1185">Reference proteome</keyword>
<dbReference type="InterPro" id="IPR012968">
    <property type="entry name" value="FerIin_dom"/>
</dbReference>
<dbReference type="PANTHER" id="PTHR12546">
    <property type="entry name" value="FER-1-LIKE"/>
    <property type="match status" value="1"/>
</dbReference>
<dbReference type="InterPro" id="IPR035892">
    <property type="entry name" value="C2_domain_sf"/>
</dbReference>
<sequence length="166" mass="19184">TFFLNFYETPSDLFDEPIFITVCDSRSLRTDAVIGEFKLDVGTVYNEHRHCFLRKWLLLCDPDDLSAGVRGYLKVSVFVLAAGDEPPVRLMRAVAGALLEIRKKTFHIHFSLQGVKSQKTKCWQLSCCLLLDSFHLSKRLMVSKRSFCYANKNFNMLSKIRRHKLC</sequence>
<organism evidence="7 8">
    <name type="scientific">Xenoophorus captivus</name>
    <dbReference type="NCBI Taxonomy" id="1517983"/>
    <lineage>
        <taxon>Eukaryota</taxon>
        <taxon>Metazoa</taxon>
        <taxon>Chordata</taxon>
        <taxon>Craniata</taxon>
        <taxon>Vertebrata</taxon>
        <taxon>Euteleostomi</taxon>
        <taxon>Actinopterygii</taxon>
        <taxon>Neopterygii</taxon>
        <taxon>Teleostei</taxon>
        <taxon>Neoteleostei</taxon>
        <taxon>Acanthomorphata</taxon>
        <taxon>Ovalentaria</taxon>
        <taxon>Atherinomorphae</taxon>
        <taxon>Cyprinodontiformes</taxon>
        <taxon>Goodeidae</taxon>
        <taxon>Xenoophorus</taxon>
    </lineage>
</organism>
<dbReference type="Pfam" id="PF08151">
    <property type="entry name" value="FerI"/>
    <property type="match status" value="1"/>
</dbReference>
<proteinExistence type="predicted"/>
<accession>A0ABV0QBI6</accession>
<dbReference type="PANTHER" id="PTHR12546:SF44">
    <property type="entry name" value="DYSFERLIN"/>
    <property type="match status" value="1"/>
</dbReference>
<dbReference type="Gene3D" id="2.60.40.150">
    <property type="entry name" value="C2 domain"/>
    <property type="match status" value="1"/>
</dbReference>
<keyword evidence="3" id="KW-0677">Repeat</keyword>
<evidence type="ECO:0000256" key="1">
    <source>
        <dbReference type="ARBA" id="ARBA00004370"/>
    </source>
</evidence>
<evidence type="ECO:0000256" key="4">
    <source>
        <dbReference type="ARBA" id="ARBA00022989"/>
    </source>
</evidence>
<comment type="caution">
    <text evidence="7">The sequence shown here is derived from an EMBL/GenBank/DDBJ whole genome shotgun (WGS) entry which is preliminary data.</text>
</comment>
<keyword evidence="5" id="KW-0472">Membrane</keyword>
<comment type="subcellular location">
    <subcellularLocation>
        <location evidence="1">Membrane</location>
    </subcellularLocation>
</comment>
<evidence type="ECO:0000256" key="3">
    <source>
        <dbReference type="ARBA" id="ARBA00022737"/>
    </source>
</evidence>
<protein>
    <recommendedName>
        <fullName evidence="6">FerIin domain-containing protein</fullName>
    </recommendedName>
</protein>
<dbReference type="InterPro" id="IPR037721">
    <property type="entry name" value="Ferlin"/>
</dbReference>
<gene>
    <name evidence="7" type="ORF">XENOCAPTIV_025495</name>
</gene>
<evidence type="ECO:0000256" key="5">
    <source>
        <dbReference type="ARBA" id="ARBA00023136"/>
    </source>
</evidence>
<dbReference type="EMBL" id="JAHRIN010006160">
    <property type="protein sequence ID" value="MEQ2193180.1"/>
    <property type="molecule type" value="Genomic_DNA"/>
</dbReference>
<evidence type="ECO:0000256" key="2">
    <source>
        <dbReference type="ARBA" id="ARBA00022692"/>
    </source>
</evidence>
<dbReference type="SMART" id="SM01202">
    <property type="entry name" value="FerI"/>
    <property type="match status" value="1"/>
</dbReference>
<name>A0ABV0QBI6_9TELE</name>
<dbReference type="SUPFAM" id="SSF49562">
    <property type="entry name" value="C2 domain (Calcium/lipid-binding domain, CaLB)"/>
    <property type="match status" value="1"/>
</dbReference>
<feature type="non-terminal residue" evidence="7">
    <location>
        <position position="1"/>
    </location>
</feature>
<keyword evidence="2" id="KW-0812">Transmembrane</keyword>
<evidence type="ECO:0000259" key="6">
    <source>
        <dbReference type="SMART" id="SM01202"/>
    </source>
</evidence>
<reference evidence="7 8" key="1">
    <citation type="submission" date="2021-06" db="EMBL/GenBank/DDBJ databases">
        <authorList>
            <person name="Palmer J.M."/>
        </authorList>
    </citation>
    <scope>NUCLEOTIDE SEQUENCE [LARGE SCALE GENOMIC DNA]</scope>
    <source>
        <strain evidence="7 8">XC_2019</strain>
        <tissue evidence="7">Muscle</tissue>
    </source>
</reference>
<dbReference type="Proteomes" id="UP001434883">
    <property type="component" value="Unassembled WGS sequence"/>
</dbReference>
<evidence type="ECO:0000313" key="8">
    <source>
        <dbReference type="Proteomes" id="UP001434883"/>
    </source>
</evidence>
<evidence type="ECO:0000313" key="7">
    <source>
        <dbReference type="EMBL" id="MEQ2193180.1"/>
    </source>
</evidence>